<organism evidence="2 3">
    <name type="scientific">Pseudonocardia hierapolitana</name>
    <dbReference type="NCBI Taxonomy" id="1128676"/>
    <lineage>
        <taxon>Bacteria</taxon>
        <taxon>Bacillati</taxon>
        <taxon>Actinomycetota</taxon>
        <taxon>Actinomycetes</taxon>
        <taxon>Pseudonocardiales</taxon>
        <taxon>Pseudonocardiaceae</taxon>
        <taxon>Pseudonocardia</taxon>
    </lineage>
</organism>
<comment type="caution">
    <text evidence="2">The sequence shown here is derived from an EMBL/GenBank/DDBJ whole genome shotgun (WGS) entry which is preliminary data.</text>
</comment>
<dbReference type="SUPFAM" id="SSF53850">
    <property type="entry name" value="Periplasmic binding protein-like II"/>
    <property type="match status" value="1"/>
</dbReference>
<dbReference type="Proteomes" id="UP000321261">
    <property type="component" value="Unassembled WGS sequence"/>
</dbReference>
<dbReference type="PANTHER" id="PTHR43649:SF12">
    <property type="entry name" value="DIACETYLCHITOBIOSE BINDING PROTEIN DASA"/>
    <property type="match status" value="1"/>
</dbReference>
<dbReference type="EMBL" id="VIWU01000001">
    <property type="protein sequence ID" value="TWF80211.1"/>
    <property type="molecule type" value="Genomic_DNA"/>
</dbReference>
<dbReference type="PROSITE" id="PS51257">
    <property type="entry name" value="PROKAR_LIPOPROTEIN"/>
    <property type="match status" value="1"/>
</dbReference>
<dbReference type="Gene3D" id="3.40.190.10">
    <property type="entry name" value="Periplasmic binding protein-like II"/>
    <property type="match status" value="1"/>
</dbReference>
<evidence type="ECO:0000313" key="2">
    <source>
        <dbReference type="EMBL" id="TWF80211.1"/>
    </source>
</evidence>
<accession>A0A561SZE4</accession>
<dbReference type="Pfam" id="PF01547">
    <property type="entry name" value="SBP_bac_1"/>
    <property type="match status" value="1"/>
</dbReference>
<proteinExistence type="predicted"/>
<dbReference type="PANTHER" id="PTHR43649">
    <property type="entry name" value="ARABINOSE-BINDING PROTEIN-RELATED"/>
    <property type="match status" value="1"/>
</dbReference>
<sequence length="434" mass="46780">MTLSTSRISRRTLLRGAGLAAAGTALSACIPGPGTGSPGSSGGSQKLRLRYWAWVDDPTSRVLNDLADRFNENHPSIEVDVELMPASAVYERLLAAINAGDPPDASAIHVNNVADVAAMGALHPLDQYFDALPDKDDFVPTAVLGSRLGDESAPLHTMPWYGLVSYLYYRPDWFRAAGLPEPRTTDDFVAACRAITDPAAGRYGYGLRGATHGHIHYFIWLATLGGLEAVRGQDGGPVFHQPERIAGTDWFLDLARRHEVVPPTASGDGFEQLMNNMKAGVTGTAIHHVKSSETLVSTLGAENIRAVPMPVGPSGQRWTEFGPSMNAVYAGGQDPDAAWEWVSYLASPEAMRIFCTEDGGLPVRQSVGADPYFQENPFAKVSIDSLPDAYLIPFTERAGYARLAEQTWPQLTQPALSGEMPSAEFAGRLAEDVR</sequence>
<keyword evidence="3" id="KW-1185">Reference proteome</keyword>
<keyword evidence="1" id="KW-0732">Signal</keyword>
<reference evidence="2 3" key="1">
    <citation type="submission" date="2019-06" db="EMBL/GenBank/DDBJ databases">
        <title>Sequencing the genomes of 1000 actinobacteria strains.</title>
        <authorList>
            <person name="Klenk H.-P."/>
        </authorList>
    </citation>
    <scope>NUCLEOTIDE SEQUENCE [LARGE SCALE GENOMIC DNA]</scope>
    <source>
        <strain evidence="2 3">DSM 45671</strain>
    </source>
</reference>
<dbReference type="OrthoDB" id="2515046at2"/>
<dbReference type="InterPro" id="IPR050490">
    <property type="entry name" value="Bact_solute-bd_prot1"/>
</dbReference>
<dbReference type="AlphaFoldDB" id="A0A561SZE4"/>
<dbReference type="PROSITE" id="PS51318">
    <property type="entry name" value="TAT"/>
    <property type="match status" value="1"/>
</dbReference>
<protein>
    <submittedName>
        <fullName evidence="2">Carbohydrate ABC transporter substrate-binding protein (CUT1 family)</fullName>
    </submittedName>
</protein>
<dbReference type="CDD" id="cd13585">
    <property type="entry name" value="PBP2_TMBP_like"/>
    <property type="match status" value="1"/>
</dbReference>
<gene>
    <name evidence="2" type="ORF">FHX44_116149</name>
</gene>
<dbReference type="InterPro" id="IPR006311">
    <property type="entry name" value="TAT_signal"/>
</dbReference>
<name>A0A561SZE4_9PSEU</name>
<feature type="signal peptide" evidence="1">
    <location>
        <begin position="1"/>
        <end position="27"/>
    </location>
</feature>
<feature type="chain" id="PRO_5022111302" evidence="1">
    <location>
        <begin position="28"/>
        <end position="434"/>
    </location>
</feature>
<evidence type="ECO:0000313" key="3">
    <source>
        <dbReference type="Proteomes" id="UP000321261"/>
    </source>
</evidence>
<dbReference type="InterPro" id="IPR006059">
    <property type="entry name" value="SBP"/>
</dbReference>
<dbReference type="RefSeq" id="WP_147258928.1">
    <property type="nucleotide sequence ID" value="NZ_VIWU01000001.1"/>
</dbReference>
<evidence type="ECO:0000256" key="1">
    <source>
        <dbReference type="SAM" id="SignalP"/>
    </source>
</evidence>